<feature type="transmembrane region" description="Helical" evidence="6">
    <location>
        <begin position="36"/>
        <end position="55"/>
    </location>
</feature>
<accession>A0A5S9QQZ0</accession>
<feature type="transmembrane region" description="Helical" evidence="6">
    <location>
        <begin position="107"/>
        <end position="126"/>
    </location>
</feature>
<sequence length="267" mass="28449">MNIELINLLTYIACGGGVGLLIGLTGVGGGSLMTPLLILLNIPYQIAIGTDLLYAAITKSGGVFMHHKRGNIHWRIVLTMLAGSIPASLITAVIIKQFFEGAHDYKLILTTTLGGMLIFTSLVLLFKKQIQAYASRHKSDKQSGLAQRHADIGTFISGVILGVLVTLSSVGAGAFGTAILMVLYTRLPALHIVGTDLAHAVPLTFVAGMSHFLFLGNVDFTLLTGLLIGSLPAVYVGTRLGAHLPEKFMYTLLSLILLGLGVRFTFF</sequence>
<evidence type="ECO:0000313" key="7">
    <source>
        <dbReference type="EMBL" id="CAA0119051.1"/>
    </source>
</evidence>
<evidence type="ECO:0000256" key="5">
    <source>
        <dbReference type="ARBA" id="ARBA00023136"/>
    </source>
</evidence>
<gene>
    <name evidence="7" type="ORF">DPBNPPHM_02393</name>
</gene>
<feature type="transmembrane region" description="Helical" evidence="6">
    <location>
        <begin position="222"/>
        <end position="242"/>
    </location>
</feature>
<protein>
    <recommendedName>
        <fullName evidence="6">Probable membrane transporter protein</fullName>
    </recommendedName>
</protein>
<reference evidence="7 8" key="1">
    <citation type="submission" date="2019-11" db="EMBL/GenBank/DDBJ databases">
        <authorList>
            <person name="Holert J."/>
        </authorList>
    </citation>
    <scope>NUCLEOTIDE SEQUENCE [LARGE SCALE GENOMIC DNA]</scope>
    <source>
        <strain evidence="7">BC5_2</strain>
    </source>
</reference>
<keyword evidence="6" id="KW-1003">Cell membrane</keyword>
<evidence type="ECO:0000256" key="6">
    <source>
        <dbReference type="RuleBase" id="RU363041"/>
    </source>
</evidence>
<proteinExistence type="inferred from homology"/>
<organism evidence="7 8">
    <name type="scientific">BD1-7 clade bacterium</name>
    <dbReference type="NCBI Taxonomy" id="2029982"/>
    <lineage>
        <taxon>Bacteria</taxon>
        <taxon>Pseudomonadati</taxon>
        <taxon>Pseudomonadota</taxon>
        <taxon>Gammaproteobacteria</taxon>
        <taxon>Cellvibrionales</taxon>
        <taxon>Spongiibacteraceae</taxon>
        <taxon>BD1-7 clade</taxon>
    </lineage>
</organism>
<feature type="transmembrane region" description="Helical" evidence="6">
    <location>
        <begin position="155"/>
        <end position="185"/>
    </location>
</feature>
<feature type="transmembrane region" description="Helical" evidence="6">
    <location>
        <begin position="197"/>
        <end position="215"/>
    </location>
</feature>
<comment type="subcellular location">
    <subcellularLocation>
        <location evidence="6">Cell membrane</location>
        <topology evidence="6">Multi-pass membrane protein</topology>
    </subcellularLocation>
    <subcellularLocation>
        <location evidence="1">Membrane</location>
        <topology evidence="1">Multi-pass membrane protein</topology>
    </subcellularLocation>
</comment>
<dbReference type="PANTHER" id="PTHR43701">
    <property type="entry name" value="MEMBRANE TRANSPORTER PROTEIN MJ0441-RELATED"/>
    <property type="match status" value="1"/>
</dbReference>
<dbReference type="PANTHER" id="PTHR43701:SF2">
    <property type="entry name" value="MEMBRANE TRANSPORTER PROTEIN YJNA-RELATED"/>
    <property type="match status" value="1"/>
</dbReference>
<keyword evidence="4 6" id="KW-1133">Transmembrane helix</keyword>
<dbReference type="EMBL" id="CACSII010000020">
    <property type="protein sequence ID" value="CAA0119051.1"/>
    <property type="molecule type" value="Genomic_DNA"/>
</dbReference>
<dbReference type="Proteomes" id="UP000434580">
    <property type="component" value="Unassembled WGS sequence"/>
</dbReference>
<dbReference type="InterPro" id="IPR002781">
    <property type="entry name" value="TM_pro_TauE-like"/>
</dbReference>
<evidence type="ECO:0000256" key="4">
    <source>
        <dbReference type="ARBA" id="ARBA00022989"/>
    </source>
</evidence>
<keyword evidence="5 6" id="KW-0472">Membrane</keyword>
<dbReference type="GO" id="GO:0005886">
    <property type="term" value="C:plasma membrane"/>
    <property type="evidence" value="ECO:0007669"/>
    <property type="project" value="UniProtKB-SubCell"/>
</dbReference>
<feature type="transmembrane region" description="Helical" evidence="6">
    <location>
        <begin position="76"/>
        <end position="95"/>
    </location>
</feature>
<evidence type="ECO:0000256" key="2">
    <source>
        <dbReference type="ARBA" id="ARBA00009142"/>
    </source>
</evidence>
<evidence type="ECO:0000313" key="8">
    <source>
        <dbReference type="Proteomes" id="UP000434580"/>
    </source>
</evidence>
<dbReference type="Pfam" id="PF01925">
    <property type="entry name" value="TauE"/>
    <property type="match status" value="1"/>
</dbReference>
<feature type="transmembrane region" description="Helical" evidence="6">
    <location>
        <begin position="248"/>
        <end position="266"/>
    </location>
</feature>
<comment type="similarity">
    <text evidence="2 6">Belongs to the 4-toluene sulfonate uptake permease (TSUP) (TC 2.A.102) family.</text>
</comment>
<dbReference type="AlphaFoldDB" id="A0A5S9QQZ0"/>
<evidence type="ECO:0000256" key="1">
    <source>
        <dbReference type="ARBA" id="ARBA00004141"/>
    </source>
</evidence>
<keyword evidence="3 6" id="KW-0812">Transmembrane</keyword>
<feature type="transmembrane region" description="Helical" evidence="6">
    <location>
        <begin position="5"/>
        <end position="24"/>
    </location>
</feature>
<name>A0A5S9QQZ0_9GAMM</name>
<evidence type="ECO:0000256" key="3">
    <source>
        <dbReference type="ARBA" id="ARBA00022692"/>
    </source>
</evidence>
<dbReference type="InterPro" id="IPR051598">
    <property type="entry name" value="TSUP/Inactive_protease-like"/>
</dbReference>